<dbReference type="InterPro" id="IPR024079">
    <property type="entry name" value="MetalloPept_cat_dom_sf"/>
</dbReference>
<accession>A0A3D9FVB6</accession>
<dbReference type="Gene3D" id="3.40.390.10">
    <property type="entry name" value="Collagenase (Catalytic Domain)"/>
    <property type="match status" value="1"/>
</dbReference>
<evidence type="ECO:0000256" key="2">
    <source>
        <dbReference type="ARBA" id="ARBA00022729"/>
    </source>
</evidence>
<dbReference type="Proteomes" id="UP000257004">
    <property type="component" value="Unassembled WGS sequence"/>
</dbReference>
<dbReference type="InterPro" id="IPR026444">
    <property type="entry name" value="Secre_tail"/>
</dbReference>
<dbReference type="AlphaFoldDB" id="A0A3D9FVB6"/>
<protein>
    <submittedName>
        <fullName evidence="5">Putative secreted protein (Por secretion system target)</fullName>
    </submittedName>
</protein>
<dbReference type="NCBIfam" id="TIGR04183">
    <property type="entry name" value="Por_Secre_tail"/>
    <property type="match status" value="1"/>
</dbReference>
<dbReference type="InterPro" id="IPR008979">
    <property type="entry name" value="Galactose-bd-like_sf"/>
</dbReference>
<dbReference type="PROSITE" id="PS51829">
    <property type="entry name" value="P_HOMO_B"/>
    <property type="match status" value="1"/>
</dbReference>
<evidence type="ECO:0000256" key="1">
    <source>
        <dbReference type="ARBA" id="ARBA00022670"/>
    </source>
</evidence>
<evidence type="ECO:0000313" key="6">
    <source>
        <dbReference type="Proteomes" id="UP000257004"/>
    </source>
</evidence>
<dbReference type="InterPro" id="IPR002884">
    <property type="entry name" value="P_dom"/>
</dbReference>
<dbReference type="Pfam" id="PF13583">
    <property type="entry name" value="Reprolysin_4"/>
    <property type="match status" value="1"/>
</dbReference>
<dbReference type="Gene3D" id="2.60.120.260">
    <property type="entry name" value="Galactose-binding domain-like"/>
    <property type="match status" value="1"/>
</dbReference>
<gene>
    <name evidence="5" type="ORF">BD847_1470</name>
</gene>
<dbReference type="InterPro" id="IPR013783">
    <property type="entry name" value="Ig-like_fold"/>
</dbReference>
<dbReference type="GO" id="GO:0006508">
    <property type="term" value="P:proteolysis"/>
    <property type="evidence" value="ECO:0007669"/>
    <property type="project" value="UniProtKB-KW"/>
</dbReference>
<dbReference type="GO" id="GO:0008237">
    <property type="term" value="F:metallopeptidase activity"/>
    <property type="evidence" value="ECO:0007669"/>
    <property type="project" value="InterPro"/>
</dbReference>
<keyword evidence="6" id="KW-1185">Reference proteome</keyword>
<evidence type="ECO:0000259" key="4">
    <source>
        <dbReference type="PROSITE" id="PS51829"/>
    </source>
</evidence>
<dbReference type="SUPFAM" id="SSF49785">
    <property type="entry name" value="Galactose-binding domain-like"/>
    <property type="match status" value="1"/>
</dbReference>
<keyword evidence="3" id="KW-0378">Hydrolase</keyword>
<reference evidence="5 6" key="1">
    <citation type="submission" date="2018-07" db="EMBL/GenBank/DDBJ databases">
        <title>Genomic Encyclopedia of Archaeal and Bacterial Type Strains, Phase II (KMG-II): from individual species to whole genera.</title>
        <authorList>
            <person name="Goeker M."/>
        </authorList>
    </citation>
    <scope>NUCLEOTIDE SEQUENCE [LARGE SCALE GENOMIC DNA]</scope>
    <source>
        <strain evidence="5 6">DSM 25795</strain>
    </source>
</reference>
<evidence type="ECO:0000256" key="3">
    <source>
        <dbReference type="ARBA" id="ARBA00022801"/>
    </source>
</evidence>
<proteinExistence type="predicted"/>
<sequence length="912" mass="98447">MGEFGLIPLILNYQSPRLMKKLLLFLFIFWSVAGLAQQSDDLWQKSNAVSVLSKSTNASVSDSGKLYYRLNTERLQTKLAPVTSITSKSNTAEISIPNSDGKLERFIVWESSNFEPELQAKYPEIRSYEGSGLDDKTAKIHFSVSPLGLQTMVFRADKATEFIEENPENKTEYVLFAKKSLLSDKLLCTTIDSALNKSATAKTAKTASNSKVFKTLRLALSCTAEYTTYFGGTKPLALAGMNATLTRVNGVFNKDLAVKLILIANTDQVIYIDAETDPYDPPAQGTADPGATWPKAVQKTLTTVIGDGNYDMGHLFGASGGGGNAGCIGCVCVSPVDNEDLAKGSAYTSPSDGRPEGDTFDIDFVAHEMGHQLGANHTFSFDSGERSSVNIEPGSGSTIMGYAGITKYDVQDNSDDYFAYASILQIQENLARKTCPVDTSLTNNPPAIIAGNDYVIPISTPFVLTGSGSDPEGDTITYNWEQNDNSITTTEDKSIAYPTKPDGPLFRSVKPGSSSVRYMPDFSSVLQNILTTKWESVSSIARTLHFTLTGRDNAALGSGQTNTDEMMVTVSASAGPFEVTSHASENVSWRQDVAQTVTWNVTNTNTLPGSSAVNIKLSTDGGANFPITLAANTPNDGSEVITLPSSVPDAKYCRILIQPTDNIYYALNKKAFAVGYRSSITCDPYSFESAFSIPNTTTFFTKSVTVPASDAVVSDVNVSVNITHENFSDLEIQMVSPQGTVVRLFNKSCGGSSGTKVFQFDDAGAEIDCSKTTEQIVVPVDLLSAFNGENPAGTWTFRIRDAVVGSFGTVNSASITICGQVFTLGNEDFENIDFSLYPNPNKGSFAVEFESNSGSGAKIFVHDVLGRTVYSKTFENTTHFNHNIQLSNVVSGMYFVTVIDGNRRTVKKIIVN</sequence>
<dbReference type="SUPFAM" id="SSF55486">
    <property type="entry name" value="Metalloproteases ('zincins'), catalytic domain"/>
    <property type="match status" value="1"/>
</dbReference>
<dbReference type="Pfam" id="PF01483">
    <property type="entry name" value="P_proprotein"/>
    <property type="match status" value="1"/>
</dbReference>
<dbReference type="GO" id="GO:0004252">
    <property type="term" value="F:serine-type endopeptidase activity"/>
    <property type="evidence" value="ECO:0007669"/>
    <property type="project" value="InterPro"/>
</dbReference>
<dbReference type="EMBL" id="QRDQ01000008">
    <property type="protein sequence ID" value="RED24735.1"/>
    <property type="molecule type" value="Genomic_DNA"/>
</dbReference>
<keyword evidence="2" id="KW-0732">Signal</keyword>
<organism evidence="5 6">
    <name type="scientific">Flavobacterium cutihirudinis</name>
    <dbReference type="NCBI Taxonomy" id="1265740"/>
    <lineage>
        <taxon>Bacteria</taxon>
        <taxon>Pseudomonadati</taxon>
        <taxon>Bacteroidota</taxon>
        <taxon>Flavobacteriia</taxon>
        <taxon>Flavobacteriales</taxon>
        <taxon>Flavobacteriaceae</taxon>
        <taxon>Flavobacterium</taxon>
    </lineage>
</organism>
<comment type="caution">
    <text evidence="5">The sequence shown here is derived from an EMBL/GenBank/DDBJ whole genome shotgun (WGS) entry which is preliminary data.</text>
</comment>
<feature type="domain" description="P/Homo B" evidence="4">
    <location>
        <begin position="673"/>
        <end position="823"/>
    </location>
</feature>
<dbReference type="Pfam" id="PF18962">
    <property type="entry name" value="Por_Secre_tail"/>
    <property type="match status" value="1"/>
</dbReference>
<name>A0A3D9FVB6_9FLAO</name>
<evidence type="ECO:0000313" key="5">
    <source>
        <dbReference type="EMBL" id="RED24735.1"/>
    </source>
</evidence>
<dbReference type="Gene3D" id="2.60.40.10">
    <property type="entry name" value="Immunoglobulins"/>
    <property type="match status" value="1"/>
</dbReference>
<keyword evidence="1" id="KW-0645">Protease</keyword>